<accession>A0ABD0R3D6</accession>
<dbReference type="AlphaFoldDB" id="A0ABD0R3D6"/>
<keyword evidence="3" id="KW-1185">Reference proteome</keyword>
<evidence type="ECO:0000256" key="1">
    <source>
        <dbReference type="SAM" id="MobiDB-lite"/>
    </source>
</evidence>
<protein>
    <submittedName>
        <fullName evidence="2">Uncharacterized protein</fullName>
    </submittedName>
</protein>
<name>A0ABD0R3D6_CIRMR</name>
<gene>
    <name evidence="2" type="ORF">M9458_011323</name>
</gene>
<reference evidence="2 3" key="1">
    <citation type="submission" date="2024-05" db="EMBL/GenBank/DDBJ databases">
        <title>Genome sequencing and assembly of Indian major carp, Cirrhinus mrigala (Hamilton, 1822).</title>
        <authorList>
            <person name="Mohindra V."/>
            <person name="Chowdhury L.M."/>
            <person name="Lal K."/>
            <person name="Jena J.K."/>
        </authorList>
    </citation>
    <scope>NUCLEOTIDE SEQUENCE [LARGE SCALE GENOMIC DNA]</scope>
    <source>
        <strain evidence="2">CM1030</strain>
        <tissue evidence="2">Blood</tissue>
    </source>
</reference>
<sequence length="77" mass="8688">MSTTNGTSTASDRTDAETKEAGEQKNTEEKEKELHDEDEEERSELYSLRENIADSEIYTATSPSVIPKETRTKTHPL</sequence>
<dbReference type="EMBL" id="JAMKFB020000005">
    <property type="protein sequence ID" value="KAL0193027.1"/>
    <property type="molecule type" value="Genomic_DNA"/>
</dbReference>
<proteinExistence type="predicted"/>
<comment type="caution">
    <text evidence="2">The sequence shown here is derived from an EMBL/GenBank/DDBJ whole genome shotgun (WGS) entry which is preliminary data.</text>
</comment>
<dbReference type="Proteomes" id="UP001529510">
    <property type="component" value="Unassembled WGS sequence"/>
</dbReference>
<feature type="compositionally biased region" description="Basic and acidic residues" evidence="1">
    <location>
        <begin position="12"/>
        <end position="35"/>
    </location>
</feature>
<feature type="compositionally biased region" description="Basic and acidic residues" evidence="1">
    <location>
        <begin position="68"/>
        <end position="77"/>
    </location>
</feature>
<organism evidence="2 3">
    <name type="scientific">Cirrhinus mrigala</name>
    <name type="common">Mrigala</name>
    <dbReference type="NCBI Taxonomy" id="683832"/>
    <lineage>
        <taxon>Eukaryota</taxon>
        <taxon>Metazoa</taxon>
        <taxon>Chordata</taxon>
        <taxon>Craniata</taxon>
        <taxon>Vertebrata</taxon>
        <taxon>Euteleostomi</taxon>
        <taxon>Actinopterygii</taxon>
        <taxon>Neopterygii</taxon>
        <taxon>Teleostei</taxon>
        <taxon>Ostariophysi</taxon>
        <taxon>Cypriniformes</taxon>
        <taxon>Cyprinidae</taxon>
        <taxon>Labeoninae</taxon>
        <taxon>Labeonini</taxon>
        <taxon>Cirrhinus</taxon>
    </lineage>
</organism>
<evidence type="ECO:0000313" key="3">
    <source>
        <dbReference type="Proteomes" id="UP001529510"/>
    </source>
</evidence>
<feature type="region of interest" description="Disordered" evidence="1">
    <location>
        <begin position="1"/>
        <end position="47"/>
    </location>
</feature>
<feature type="region of interest" description="Disordered" evidence="1">
    <location>
        <begin position="58"/>
        <end position="77"/>
    </location>
</feature>
<feature type="compositionally biased region" description="Polar residues" evidence="1">
    <location>
        <begin position="1"/>
        <end position="11"/>
    </location>
</feature>
<evidence type="ECO:0000313" key="2">
    <source>
        <dbReference type="EMBL" id="KAL0193027.1"/>
    </source>
</evidence>
<feature type="non-terminal residue" evidence="2">
    <location>
        <position position="77"/>
    </location>
</feature>